<reference evidence="2 3" key="1">
    <citation type="submission" date="2019-03" db="EMBL/GenBank/DDBJ databases">
        <title>First draft genome of Liparis tanakae, snailfish: a comprehensive survey of snailfish specific genes.</title>
        <authorList>
            <person name="Kim W."/>
            <person name="Song I."/>
            <person name="Jeong J.-H."/>
            <person name="Kim D."/>
            <person name="Kim S."/>
            <person name="Ryu S."/>
            <person name="Song J.Y."/>
            <person name="Lee S.K."/>
        </authorList>
    </citation>
    <scope>NUCLEOTIDE SEQUENCE [LARGE SCALE GENOMIC DNA]</scope>
    <source>
        <tissue evidence="2">Muscle</tissue>
    </source>
</reference>
<dbReference type="EMBL" id="SRLO01005856">
    <property type="protein sequence ID" value="TNN29266.1"/>
    <property type="molecule type" value="Genomic_DNA"/>
</dbReference>
<proteinExistence type="predicted"/>
<feature type="region of interest" description="Disordered" evidence="1">
    <location>
        <begin position="51"/>
        <end position="75"/>
    </location>
</feature>
<organism evidence="2 3">
    <name type="scientific">Liparis tanakae</name>
    <name type="common">Tanaka's snailfish</name>
    <dbReference type="NCBI Taxonomy" id="230148"/>
    <lineage>
        <taxon>Eukaryota</taxon>
        <taxon>Metazoa</taxon>
        <taxon>Chordata</taxon>
        <taxon>Craniata</taxon>
        <taxon>Vertebrata</taxon>
        <taxon>Euteleostomi</taxon>
        <taxon>Actinopterygii</taxon>
        <taxon>Neopterygii</taxon>
        <taxon>Teleostei</taxon>
        <taxon>Neoteleostei</taxon>
        <taxon>Acanthomorphata</taxon>
        <taxon>Eupercaria</taxon>
        <taxon>Perciformes</taxon>
        <taxon>Cottioidei</taxon>
        <taxon>Cottales</taxon>
        <taxon>Liparidae</taxon>
        <taxon>Liparis</taxon>
    </lineage>
</organism>
<comment type="caution">
    <text evidence="2">The sequence shown here is derived from an EMBL/GenBank/DDBJ whole genome shotgun (WGS) entry which is preliminary data.</text>
</comment>
<evidence type="ECO:0000313" key="2">
    <source>
        <dbReference type="EMBL" id="TNN29266.1"/>
    </source>
</evidence>
<sequence length="75" mass="8130">MKSNQSSSPAGRPGSCCSCARPCPVRNPPFRASSSRLRTLRKRGEEFEVPLSAVNAEEDPPSKLLQVVPHGPEEL</sequence>
<evidence type="ECO:0000256" key="1">
    <source>
        <dbReference type="SAM" id="MobiDB-lite"/>
    </source>
</evidence>
<protein>
    <submittedName>
        <fullName evidence="2">Uncharacterized protein</fullName>
    </submittedName>
</protein>
<dbReference type="Proteomes" id="UP000314294">
    <property type="component" value="Unassembled WGS sequence"/>
</dbReference>
<gene>
    <name evidence="2" type="ORF">EYF80_060586</name>
</gene>
<keyword evidence="3" id="KW-1185">Reference proteome</keyword>
<dbReference type="AlphaFoldDB" id="A0A4Z2EK75"/>
<accession>A0A4Z2EK75</accession>
<name>A0A4Z2EK75_9TELE</name>
<evidence type="ECO:0000313" key="3">
    <source>
        <dbReference type="Proteomes" id="UP000314294"/>
    </source>
</evidence>